<dbReference type="InterPro" id="IPR046815">
    <property type="entry name" value="P2RX7_C"/>
</dbReference>
<proteinExistence type="predicted"/>
<organism evidence="2 3">
    <name type="scientific">Holothuria leucospilota</name>
    <name type="common">Black long sea cucumber</name>
    <name type="synonym">Mertensiothuria leucospilota</name>
    <dbReference type="NCBI Taxonomy" id="206669"/>
    <lineage>
        <taxon>Eukaryota</taxon>
        <taxon>Metazoa</taxon>
        <taxon>Echinodermata</taxon>
        <taxon>Eleutherozoa</taxon>
        <taxon>Echinozoa</taxon>
        <taxon>Holothuroidea</taxon>
        <taxon>Aspidochirotacea</taxon>
        <taxon>Aspidochirotida</taxon>
        <taxon>Holothuriidae</taxon>
        <taxon>Holothuria</taxon>
    </lineage>
</organism>
<evidence type="ECO:0000313" key="3">
    <source>
        <dbReference type="Proteomes" id="UP001152320"/>
    </source>
</evidence>
<dbReference type="PANTHER" id="PTHR36981:SF3">
    <property type="entry name" value="UBIQUITIN-LIKE PROTEASE FAMILY PROFILE DOMAIN-CONTAINING PROTEIN"/>
    <property type="match status" value="1"/>
</dbReference>
<keyword evidence="3" id="KW-1185">Reference proteome</keyword>
<feature type="domain" description="P2X purinoreceptor 7 intracellular" evidence="1">
    <location>
        <begin position="2"/>
        <end position="76"/>
    </location>
</feature>
<name>A0A9Q1CDB7_HOLLE</name>
<accession>A0A9Q1CDB7</accession>
<evidence type="ECO:0000313" key="2">
    <source>
        <dbReference type="EMBL" id="KAJ8043256.1"/>
    </source>
</evidence>
<dbReference type="Pfam" id="PF20478">
    <property type="entry name" value="P2RX7_C"/>
    <property type="match status" value="1"/>
</dbReference>
<sequence>MCGRCIAMDNIIERKCCRRRDLCLAQSGVFAEICLNGNILDAAMRANEDTFADEPDRSNGNFRYYAYRQYVYWQHG</sequence>
<dbReference type="EMBL" id="JAIZAY010000004">
    <property type="protein sequence ID" value="KAJ8043256.1"/>
    <property type="molecule type" value="Genomic_DNA"/>
</dbReference>
<dbReference type="PANTHER" id="PTHR36981">
    <property type="entry name" value="ZGC:195170"/>
    <property type="match status" value="1"/>
</dbReference>
<evidence type="ECO:0000259" key="1">
    <source>
        <dbReference type="Pfam" id="PF20478"/>
    </source>
</evidence>
<dbReference type="AlphaFoldDB" id="A0A9Q1CDB7"/>
<dbReference type="Proteomes" id="UP001152320">
    <property type="component" value="Chromosome 4"/>
</dbReference>
<comment type="caution">
    <text evidence="2">The sequence shown here is derived from an EMBL/GenBank/DDBJ whole genome shotgun (WGS) entry which is preliminary data.</text>
</comment>
<reference evidence="2" key="1">
    <citation type="submission" date="2021-10" db="EMBL/GenBank/DDBJ databases">
        <title>Tropical sea cucumber genome reveals ecological adaptation and Cuvierian tubules defense mechanism.</title>
        <authorList>
            <person name="Chen T."/>
        </authorList>
    </citation>
    <scope>NUCLEOTIDE SEQUENCE</scope>
    <source>
        <strain evidence="2">Nanhai2018</strain>
        <tissue evidence="2">Muscle</tissue>
    </source>
</reference>
<protein>
    <recommendedName>
        <fullName evidence="1">P2X purinoreceptor 7 intracellular domain-containing protein</fullName>
    </recommendedName>
</protein>
<gene>
    <name evidence="2" type="ORF">HOLleu_10269</name>
</gene>
<dbReference type="OrthoDB" id="6019874at2759"/>